<dbReference type="Pfam" id="PF08378">
    <property type="entry name" value="NERD"/>
    <property type="match status" value="1"/>
</dbReference>
<protein>
    <submittedName>
        <fullName evidence="2">Nuclease-related domain protein</fullName>
    </submittedName>
</protein>
<evidence type="ECO:0000313" key="2">
    <source>
        <dbReference type="EMBL" id="ARK32633.1"/>
    </source>
</evidence>
<gene>
    <name evidence="2" type="ORF">BkAM31D_23795</name>
</gene>
<name>A0A1X9MK15_9BACI</name>
<feature type="domain" description="NERD" evidence="1">
    <location>
        <begin position="1"/>
        <end position="103"/>
    </location>
</feature>
<proteinExistence type="predicted"/>
<sequence length="254" mass="29722">MLEKISCECLILNDLLLKKHNTTFQVDSLIIFQDSIYMFEVKNYEGDYYYESERLYKTPNNEISNPLNQLNRSESLMRQLLYDLGYHLPIYASVIFINPEFTLYQAPRNLPFIFPTQVESVLKKMKSIPSKLNEKHKILANHLMSLHIKESPFTLVPPYNYDQLRKGITCAKCSSLSNTVAGNLCICKQCGYEEVVATAVMRNIKEFKLLFPNQKITTSIIHDWCKVVDSKKRIKRILEKNFTIVGVHRWAYYE</sequence>
<reference evidence="2 3" key="1">
    <citation type="submission" date="2017-04" db="EMBL/GenBank/DDBJ databases">
        <title>Bacillus krulwichiae AM31D Genome sequencing and assembly.</title>
        <authorList>
            <person name="Krulwich T.A."/>
            <person name="Anastor L."/>
            <person name="Ehrlich R."/>
            <person name="Ehrlich G.D."/>
            <person name="Janto B."/>
        </authorList>
    </citation>
    <scope>NUCLEOTIDE SEQUENCE [LARGE SCALE GENOMIC DNA]</scope>
    <source>
        <strain evidence="2 3">AM31D</strain>
    </source>
</reference>
<dbReference type="STRING" id="199441.BkAM31D_23795"/>
<organism evidence="2 3">
    <name type="scientific">Halalkalibacter krulwichiae</name>
    <dbReference type="NCBI Taxonomy" id="199441"/>
    <lineage>
        <taxon>Bacteria</taxon>
        <taxon>Bacillati</taxon>
        <taxon>Bacillota</taxon>
        <taxon>Bacilli</taxon>
        <taxon>Bacillales</taxon>
        <taxon>Bacillaceae</taxon>
        <taxon>Halalkalibacter</taxon>
    </lineage>
</organism>
<dbReference type="InterPro" id="IPR011528">
    <property type="entry name" value="NERD"/>
</dbReference>
<accession>A0A1X9MK15</accession>
<dbReference type="AlphaFoldDB" id="A0A1X9MK15"/>
<dbReference type="PROSITE" id="PS50965">
    <property type="entry name" value="NERD"/>
    <property type="match status" value="1"/>
</dbReference>
<dbReference type="KEGG" id="bkw:BkAM31D_23795"/>
<dbReference type="Proteomes" id="UP000193006">
    <property type="component" value="Chromosome"/>
</dbReference>
<keyword evidence="3" id="KW-1185">Reference proteome</keyword>
<evidence type="ECO:0000259" key="1">
    <source>
        <dbReference type="PROSITE" id="PS50965"/>
    </source>
</evidence>
<evidence type="ECO:0000313" key="3">
    <source>
        <dbReference type="Proteomes" id="UP000193006"/>
    </source>
</evidence>
<dbReference type="EMBL" id="CP020814">
    <property type="protein sequence ID" value="ARK32633.1"/>
    <property type="molecule type" value="Genomic_DNA"/>
</dbReference>